<dbReference type="AlphaFoldDB" id="I0K7S4"/>
<dbReference type="PATRIC" id="fig|1166018.3.peg.3919"/>
<comment type="similarity">
    <text evidence="2 7">Belongs to the peptidase S41B family.</text>
</comment>
<reference evidence="12 13" key="1">
    <citation type="journal article" date="2012" name="J. Bacteriol.">
        <title>Genome Sequence of Fibrella aestuarina BUZ 2T, a Filamentous Marine Bacterium.</title>
        <authorList>
            <person name="Filippini M."/>
            <person name="Qi W."/>
            <person name="Blom J."/>
            <person name="Goesmann A."/>
            <person name="Smits T.H."/>
            <person name="Bagheri H.C."/>
        </authorList>
    </citation>
    <scope>NUCLEOTIDE SEQUENCE [LARGE SCALE GENOMIC DNA]</scope>
    <source>
        <strain evidence="13">BUZ 2T</strain>
    </source>
</reference>
<protein>
    <recommendedName>
        <fullName evidence="7">Tricorn protease homolog</fullName>
        <ecNumber evidence="7">3.4.21.-</ecNumber>
    </recommendedName>
</protein>
<dbReference type="InterPro" id="IPR001478">
    <property type="entry name" value="PDZ"/>
</dbReference>
<dbReference type="KEGG" id="fae:FAES_2168"/>
<dbReference type="InterPro" id="IPR029045">
    <property type="entry name" value="ClpP/crotonase-like_dom_sf"/>
</dbReference>
<dbReference type="PIRSF" id="PIRSF036421">
    <property type="entry name" value="Tricorn_protease"/>
    <property type="match status" value="1"/>
</dbReference>
<evidence type="ECO:0000256" key="10">
    <source>
        <dbReference type="SAM" id="MobiDB-lite"/>
    </source>
</evidence>
<dbReference type="InterPro" id="IPR005151">
    <property type="entry name" value="Tail-specific_protease"/>
</dbReference>
<dbReference type="SUPFAM" id="SSF69304">
    <property type="entry name" value="Tricorn protease N-terminal domain"/>
    <property type="match status" value="1"/>
</dbReference>
<evidence type="ECO:0000256" key="9">
    <source>
        <dbReference type="PIRSR" id="PIRSR036421-3"/>
    </source>
</evidence>
<evidence type="ECO:0000256" key="8">
    <source>
        <dbReference type="PIRSR" id="PIRSR036421-1"/>
    </source>
</evidence>
<dbReference type="InterPro" id="IPR036034">
    <property type="entry name" value="PDZ_sf"/>
</dbReference>
<dbReference type="InterPro" id="IPR012393">
    <property type="entry name" value="Tricorn_protease"/>
</dbReference>
<dbReference type="SUPFAM" id="SSF50156">
    <property type="entry name" value="PDZ domain-like"/>
    <property type="match status" value="1"/>
</dbReference>
<dbReference type="Pfam" id="PF13180">
    <property type="entry name" value="PDZ_2"/>
    <property type="match status" value="1"/>
</dbReference>
<evidence type="ECO:0000256" key="7">
    <source>
        <dbReference type="PIRNR" id="PIRNR036421"/>
    </source>
</evidence>
<keyword evidence="5 7" id="KW-0378">Hydrolase</keyword>
<dbReference type="Gene3D" id="2.120.10.60">
    <property type="entry name" value="Tricorn protease N-terminal domain"/>
    <property type="match status" value="1"/>
</dbReference>
<feature type="active site" description="Charge relay system" evidence="8">
    <location>
        <position position="1050"/>
    </location>
</feature>
<dbReference type="Gene3D" id="2.30.42.10">
    <property type="match status" value="1"/>
</dbReference>
<dbReference type="InterPro" id="IPR028204">
    <property type="entry name" value="Tricorn_C1"/>
</dbReference>
<dbReference type="Gene3D" id="3.90.226.10">
    <property type="entry name" value="2-enoyl-CoA Hydratase, Chain A, domain 1"/>
    <property type="match status" value="1"/>
</dbReference>
<dbReference type="EC" id="3.4.21.-" evidence="7"/>
<comment type="subcellular location">
    <subcellularLocation>
        <location evidence="1 7">Cytoplasm</location>
    </subcellularLocation>
</comment>
<dbReference type="RefSeq" id="WP_015331276.1">
    <property type="nucleotide sequence ID" value="NC_020054.1"/>
</dbReference>
<feature type="domain" description="PDZ" evidence="11">
    <location>
        <begin position="788"/>
        <end position="840"/>
    </location>
</feature>
<dbReference type="EMBL" id="HE796683">
    <property type="protein sequence ID" value="CCH00177.1"/>
    <property type="molecule type" value="Genomic_DNA"/>
</dbReference>
<dbReference type="CDD" id="cd07562">
    <property type="entry name" value="Peptidase_S41_TRI"/>
    <property type="match status" value="1"/>
</dbReference>
<dbReference type="PANTHER" id="PTHR43253:SF1">
    <property type="entry name" value="TRICORN PROTEASE HOMOLOG 2-RELATED"/>
    <property type="match status" value="1"/>
</dbReference>
<feature type="compositionally biased region" description="Low complexity" evidence="10">
    <location>
        <begin position="560"/>
        <end position="576"/>
    </location>
</feature>
<evidence type="ECO:0000256" key="2">
    <source>
        <dbReference type="ARBA" id="ARBA00008524"/>
    </source>
</evidence>
<gene>
    <name evidence="12" type="ORF">FAES_2168</name>
</gene>
<evidence type="ECO:0000256" key="1">
    <source>
        <dbReference type="ARBA" id="ARBA00004496"/>
    </source>
</evidence>
<evidence type="ECO:0000256" key="6">
    <source>
        <dbReference type="ARBA" id="ARBA00022825"/>
    </source>
</evidence>
<keyword evidence="13" id="KW-1185">Reference proteome</keyword>
<dbReference type="eggNOG" id="COG4946">
    <property type="taxonomic scope" value="Bacteria"/>
</dbReference>
<keyword evidence="6 7" id="KW-0720">Serine protease</keyword>
<dbReference type="SMART" id="SM00245">
    <property type="entry name" value="TSPc"/>
    <property type="match status" value="1"/>
</dbReference>
<dbReference type="GO" id="GO:0006508">
    <property type="term" value="P:proteolysis"/>
    <property type="evidence" value="ECO:0007669"/>
    <property type="project" value="UniProtKB-UniRule"/>
</dbReference>
<feature type="active site" description="Charge relay system" evidence="8">
    <location>
        <position position="773"/>
    </location>
</feature>
<organism evidence="12 13">
    <name type="scientific">Fibrella aestuarina BUZ 2</name>
    <dbReference type="NCBI Taxonomy" id="1166018"/>
    <lineage>
        <taxon>Bacteria</taxon>
        <taxon>Pseudomonadati</taxon>
        <taxon>Bacteroidota</taxon>
        <taxon>Cytophagia</taxon>
        <taxon>Cytophagales</taxon>
        <taxon>Spirosomataceae</taxon>
        <taxon>Fibrella</taxon>
    </lineage>
</organism>
<dbReference type="InterPro" id="IPR011659">
    <property type="entry name" value="WD40"/>
</dbReference>
<evidence type="ECO:0000313" key="13">
    <source>
        <dbReference type="Proteomes" id="UP000011058"/>
    </source>
</evidence>
<dbReference type="InterPro" id="IPR011042">
    <property type="entry name" value="6-blade_b-propeller_TolB-like"/>
</dbReference>
<name>I0K7S4_9BACT</name>
<dbReference type="Pfam" id="PF03572">
    <property type="entry name" value="Peptidase_S41"/>
    <property type="match status" value="1"/>
</dbReference>
<accession>I0K7S4</accession>
<dbReference type="GO" id="GO:0005737">
    <property type="term" value="C:cytoplasm"/>
    <property type="evidence" value="ECO:0007669"/>
    <property type="project" value="UniProtKB-SubCell"/>
</dbReference>
<keyword evidence="4 7" id="KW-0645">Protease</keyword>
<dbReference type="Pfam" id="PF26549">
    <property type="entry name" value="Tricorn_N"/>
    <property type="match status" value="1"/>
</dbReference>
<keyword evidence="3 7" id="KW-0963">Cytoplasm</keyword>
<feature type="site" description="Transition state stabilizer; via amide nitrogen" evidence="9">
    <location>
        <position position="995"/>
    </location>
</feature>
<dbReference type="STRING" id="1166018.FAES_2168"/>
<dbReference type="Proteomes" id="UP000011058">
    <property type="component" value="Chromosome"/>
</dbReference>
<dbReference type="GO" id="GO:0008236">
    <property type="term" value="F:serine-type peptidase activity"/>
    <property type="evidence" value="ECO:0007669"/>
    <property type="project" value="UniProtKB-UniRule"/>
</dbReference>
<dbReference type="SUPFAM" id="SSF82171">
    <property type="entry name" value="DPP6 N-terminal domain-like"/>
    <property type="match status" value="1"/>
</dbReference>
<evidence type="ECO:0000256" key="5">
    <source>
        <dbReference type="ARBA" id="ARBA00022801"/>
    </source>
</evidence>
<dbReference type="PANTHER" id="PTHR43253">
    <property type="entry name" value="TRICORN PROTEASE HOMOLOG 2-RELATED"/>
    <property type="match status" value="1"/>
</dbReference>
<evidence type="ECO:0000256" key="4">
    <source>
        <dbReference type="ARBA" id="ARBA00022670"/>
    </source>
</evidence>
<dbReference type="Gene3D" id="3.30.750.44">
    <property type="match status" value="1"/>
</dbReference>
<evidence type="ECO:0000256" key="3">
    <source>
        <dbReference type="ARBA" id="ARBA00022490"/>
    </source>
</evidence>
<dbReference type="PROSITE" id="PS50106">
    <property type="entry name" value="PDZ"/>
    <property type="match status" value="1"/>
</dbReference>
<feature type="region of interest" description="Disordered" evidence="10">
    <location>
        <begin position="559"/>
        <end position="588"/>
    </location>
</feature>
<dbReference type="SUPFAM" id="SSF52096">
    <property type="entry name" value="ClpP/crotonase"/>
    <property type="match status" value="1"/>
</dbReference>
<dbReference type="SMART" id="SM00228">
    <property type="entry name" value="PDZ"/>
    <property type="match status" value="1"/>
</dbReference>
<dbReference type="Pfam" id="PF07676">
    <property type="entry name" value="PD40"/>
    <property type="match status" value="4"/>
</dbReference>
<proteinExistence type="inferred from homology"/>
<comment type="function">
    <text evidence="7">Degrades oligopeptides.</text>
</comment>
<evidence type="ECO:0000313" key="12">
    <source>
        <dbReference type="EMBL" id="CCH00177.1"/>
    </source>
</evidence>
<dbReference type="Gene3D" id="2.120.10.30">
    <property type="entry name" value="TolB, C-terminal domain"/>
    <property type="match status" value="3"/>
</dbReference>
<feature type="active site" description="Nucleophile" evidence="8">
    <location>
        <position position="994"/>
    </location>
</feature>
<dbReference type="OrthoDB" id="9815657at2"/>
<evidence type="ECO:0000259" key="11">
    <source>
        <dbReference type="PROSITE" id="PS50106"/>
    </source>
</evidence>
<dbReference type="Pfam" id="PF14684">
    <property type="entry name" value="Tricorn_C1"/>
    <property type="match status" value="1"/>
</dbReference>
<dbReference type="HOGENOM" id="CLU_005503_0_0_10"/>
<dbReference type="eggNOG" id="COG0793">
    <property type="taxonomic scope" value="Bacteria"/>
</dbReference>
<sequence>MQHSTQLRLLGVALSLWLGNRPLAVAQRTPVAQYAFAEPGISPNGAEIAFVSGGDIWTVPATGGEARLLVAHADNESRPLYSPDGKYLAFSSTRSGNGDIYLLTLETGDLRRLTYDDGAESLTAWSKDGKMLYFQSTSRDISGMNDIYRVAVTGGTPMPVTADRYASEFFGVPSPDGATLAFSARGIAAAQWWRKGSSHLDQTEIWTCKIGTKKGDKLTYERLTEGGAKELWPLWSPDGQTLYYMSDRSGSQNLWAKPLKGQPTMLTTFKGGRVLWPSMSLDGRTIVFERDFQLWTYDVAAKQAKPMAIRLRGAAAGSSVDHQKLTSQFRDLAVSPDGKKVAFTAHGEVFAASAKDGGDAMRVSNSPAVESQLAWTPNSRSLLYVSTRHGMANLFQYDFATRAETRLTDSPLDDGAPVLSPDGQSVAFMRNGQELRLLDLTTKKDRVLYKGYLGRPPFAGTGTVAFSPDGKWLAFVAYGAKTFRNVWVVPATGGDAKPISFIANTFGGNVSWSPDGKYILFGTNQRTETAQIARVDLVPRTPKFREEQFRDLFNEEVPRNVRPTPTAPTAVTSTAPGRSSLDTVATGKAKGAGKEATTIVFDGIRQRLSLLPVGIEVDGQSISKDGKTLLLVASVAGRQNLYTYSLDETSAERPVARQLTTTAGSKSNAQFTADGKEVFYLEQGRIQSISLERREPKPIAVTAELDVDFATEKLQVFSQAWDVQNKGFYDPEFHGTNWNAVKTTYEPFAAGARTPDELRRLLNLMVGELNASHSGVAGPQGTTDITTGRLGLRFDRITYENTGKLLITEVVNLGPASLSGTIKPGDHLLAIDGTTIDATTNVDFLLNNKINRQVTLAVAASPTAAPREVSVMPVNLATEKGLLYKQWVQQQRDFVDKASGGRLGYVHMFDMSAESLNQLYIDLDADNHARDGVVVDVRNNNGGFVNPYAIDVFARKGYLTMTSRGLPSAPARSQLGQRALETPTIMVTNQHSLSDAEDFTEGFRTLKLGKVVGEPTAGWIIFTSAAQLIDGSSIRLPFSKITDNTGKNMELAPRPVDVPVTRPIGESYTDQNTQLTVAVKELLKQLDDAKAGKSVSGK</sequence>